<evidence type="ECO:0000313" key="2">
    <source>
        <dbReference type="Proteomes" id="UP000494165"/>
    </source>
</evidence>
<sequence length="70" mass="8101">MDNPCPEPHHQLHLQELKQRPFLPPVPDHLPPSSLGILENPGYMFFDNLQNYKIRKMSYFSYGHPASRGA</sequence>
<reference evidence="1 2" key="1">
    <citation type="submission" date="2020-04" db="EMBL/GenBank/DDBJ databases">
        <authorList>
            <person name="Alioto T."/>
            <person name="Alioto T."/>
            <person name="Gomez Garrido J."/>
        </authorList>
    </citation>
    <scope>NUCLEOTIDE SEQUENCE [LARGE SCALE GENOMIC DNA]</scope>
</reference>
<organism evidence="1 2">
    <name type="scientific">Cloeon dipterum</name>
    <dbReference type="NCBI Taxonomy" id="197152"/>
    <lineage>
        <taxon>Eukaryota</taxon>
        <taxon>Metazoa</taxon>
        <taxon>Ecdysozoa</taxon>
        <taxon>Arthropoda</taxon>
        <taxon>Hexapoda</taxon>
        <taxon>Insecta</taxon>
        <taxon>Pterygota</taxon>
        <taxon>Palaeoptera</taxon>
        <taxon>Ephemeroptera</taxon>
        <taxon>Pisciforma</taxon>
        <taxon>Baetidae</taxon>
        <taxon>Cloeon</taxon>
    </lineage>
</organism>
<evidence type="ECO:0000313" key="1">
    <source>
        <dbReference type="EMBL" id="CAB3381245.1"/>
    </source>
</evidence>
<name>A0A8S1DKT9_9INSE</name>
<comment type="caution">
    <text evidence="1">The sequence shown here is derived from an EMBL/GenBank/DDBJ whole genome shotgun (WGS) entry which is preliminary data.</text>
</comment>
<gene>
    <name evidence="1" type="ORF">CLODIP_2_CD02149</name>
</gene>
<proteinExistence type="predicted"/>
<accession>A0A8S1DKT9</accession>
<dbReference type="AlphaFoldDB" id="A0A8S1DKT9"/>
<dbReference type="EMBL" id="CADEPI010000228">
    <property type="protein sequence ID" value="CAB3381245.1"/>
    <property type="molecule type" value="Genomic_DNA"/>
</dbReference>
<protein>
    <submittedName>
        <fullName evidence="1">Uncharacterized protein</fullName>
    </submittedName>
</protein>
<keyword evidence="2" id="KW-1185">Reference proteome</keyword>
<dbReference type="Proteomes" id="UP000494165">
    <property type="component" value="Unassembled WGS sequence"/>
</dbReference>